<dbReference type="Gene3D" id="3.30.1490.190">
    <property type="match status" value="1"/>
</dbReference>
<dbReference type="Proteomes" id="UP000824123">
    <property type="component" value="Unassembled WGS sequence"/>
</dbReference>
<dbReference type="Pfam" id="PF01475">
    <property type="entry name" value="FUR"/>
    <property type="match status" value="1"/>
</dbReference>
<keyword evidence="7" id="KW-0479">Metal-binding</keyword>
<dbReference type="GO" id="GO:0045892">
    <property type="term" value="P:negative regulation of DNA-templated transcription"/>
    <property type="evidence" value="ECO:0007669"/>
    <property type="project" value="TreeGrafter"/>
</dbReference>
<dbReference type="PANTHER" id="PTHR33202:SF7">
    <property type="entry name" value="FERRIC UPTAKE REGULATION PROTEIN"/>
    <property type="match status" value="1"/>
</dbReference>
<comment type="cofactor">
    <cofactor evidence="7">
        <name>Zn(2+)</name>
        <dbReference type="ChEBI" id="CHEBI:29105"/>
    </cofactor>
    <text evidence="7">Binds 1 zinc ion per subunit.</text>
</comment>
<dbReference type="GO" id="GO:1900376">
    <property type="term" value="P:regulation of secondary metabolite biosynthetic process"/>
    <property type="evidence" value="ECO:0007669"/>
    <property type="project" value="TreeGrafter"/>
</dbReference>
<evidence type="ECO:0000256" key="7">
    <source>
        <dbReference type="PIRSR" id="PIRSR602481-1"/>
    </source>
</evidence>
<proteinExistence type="inferred from homology"/>
<feature type="binding site" evidence="7">
    <location>
        <position position="93"/>
    </location>
    <ligand>
        <name>Zn(2+)</name>
        <dbReference type="ChEBI" id="CHEBI:29105"/>
    </ligand>
</feature>
<sequence>MNKNTSTAPAQRQTRQKRILWGLLVSANTPMSAEQLLKSARQACPTMALTTVYRNLEQLMAQETVQRIMYPDGTARYEAVQAVHHHYLICLECKKSIQLPTCPVNQLEESIVKETGYEITSHNLELFGYCPACQQLRKQRQQQNALSNNG</sequence>
<evidence type="ECO:0000313" key="9">
    <source>
        <dbReference type="EMBL" id="HIU47694.1"/>
    </source>
</evidence>
<protein>
    <submittedName>
        <fullName evidence="9">Transcriptional repressor</fullName>
    </submittedName>
</protein>
<dbReference type="GO" id="GO:0000976">
    <property type="term" value="F:transcription cis-regulatory region binding"/>
    <property type="evidence" value="ECO:0007669"/>
    <property type="project" value="TreeGrafter"/>
</dbReference>
<name>A0A9D1LTH4_9FIRM</name>
<evidence type="ECO:0000256" key="6">
    <source>
        <dbReference type="ARBA" id="ARBA00023163"/>
    </source>
</evidence>
<evidence type="ECO:0000256" key="5">
    <source>
        <dbReference type="ARBA" id="ARBA00023125"/>
    </source>
</evidence>
<keyword evidence="4" id="KW-0805">Transcription regulation</keyword>
<feature type="binding site" evidence="7">
    <location>
        <position position="90"/>
    </location>
    <ligand>
        <name>Zn(2+)</name>
        <dbReference type="ChEBI" id="CHEBI:29105"/>
    </ligand>
</feature>
<feature type="binding site" evidence="7">
    <location>
        <position position="133"/>
    </location>
    <ligand>
        <name>Zn(2+)</name>
        <dbReference type="ChEBI" id="CHEBI:29105"/>
    </ligand>
</feature>
<dbReference type="PANTHER" id="PTHR33202">
    <property type="entry name" value="ZINC UPTAKE REGULATION PROTEIN"/>
    <property type="match status" value="1"/>
</dbReference>
<evidence type="ECO:0000313" key="10">
    <source>
        <dbReference type="Proteomes" id="UP000824123"/>
    </source>
</evidence>
<keyword evidence="2" id="KW-0678">Repressor</keyword>
<dbReference type="EMBL" id="DVNK01000063">
    <property type="protein sequence ID" value="HIU47694.1"/>
    <property type="molecule type" value="Genomic_DNA"/>
</dbReference>
<gene>
    <name evidence="9" type="ORF">IAC59_10640</name>
</gene>
<evidence type="ECO:0000256" key="8">
    <source>
        <dbReference type="PIRSR" id="PIRSR602481-2"/>
    </source>
</evidence>
<comment type="cofactor">
    <cofactor evidence="8">
        <name>Mn(2+)</name>
        <dbReference type="ChEBI" id="CHEBI:29035"/>
    </cofactor>
    <cofactor evidence="8">
        <name>Fe(2+)</name>
        <dbReference type="ChEBI" id="CHEBI:29033"/>
    </cofactor>
    <text evidence="8">Binds 1 Mn(2+) or Fe(2+) ion per subunit.</text>
</comment>
<dbReference type="CDD" id="cd07153">
    <property type="entry name" value="Fur_like"/>
    <property type="match status" value="1"/>
</dbReference>
<keyword evidence="5" id="KW-0238">DNA-binding</keyword>
<feature type="binding site" evidence="8">
    <location>
        <position position="122"/>
    </location>
    <ligand>
        <name>Fe cation</name>
        <dbReference type="ChEBI" id="CHEBI:24875"/>
    </ligand>
</feature>
<comment type="similarity">
    <text evidence="1">Belongs to the Fur family.</text>
</comment>
<dbReference type="Gene3D" id="1.10.10.10">
    <property type="entry name" value="Winged helix-like DNA-binding domain superfamily/Winged helix DNA-binding domain"/>
    <property type="match status" value="1"/>
</dbReference>
<reference evidence="9" key="1">
    <citation type="submission" date="2020-10" db="EMBL/GenBank/DDBJ databases">
        <authorList>
            <person name="Gilroy R."/>
        </authorList>
    </citation>
    <scope>NUCLEOTIDE SEQUENCE</scope>
    <source>
        <strain evidence="9">ChiSxjej2B14-8506</strain>
    </source>
</reference>
<dbReference type="AlphaFoldDB" id="A0A9D1LTH4"/>
<keyword evidence="3 7" id="KW-0862">Zinc</keyword>
<dbReference type="GO" id="GO:0008270">
    <property type="term" value="F:zinc ion binding"/>
    <property type="evidence" value="ECO:0007669"/>
    <property type="project" value="TreeGrafter"/>
</dbReference>
<dbReference type="InterPro" id="IPR002481">
    <property type="entry name" value="FUR"/>
</dbReference>
<comment type="caution">
    <text evidence="9">The sequence shown here is derived from an EMBL/GenBank/DDBJ whole genome shotgun (WGS) entry which is preliminary data.</text>
</comment>
<dbReference type="InterPro" id="IPR036388">
    <property type="entry name" value="WH-like_DNA-bd_sf"/>
</dbReference>
<keyword evidence="8" id="KW-0408">Iron</keyword>
<dbReference type="InterPro" id="IPR043135">
    <property type="entry name" value="Fur_C"/>
</dbReference>
<feature type="binding site" evidence="8">
    <location>
        <position position="84"/>
    </location>
    <ligand>
        <name>Fe cation</name>
        <dbReference type="ChEBI" id="CHEBI:24875"/>
    </ligand>
</feature>
<dbReference type="SUPFAM" id="SSF46785">
    <property type="entry name" value="Winged helix' DNA-binding domain"/>
    <property type="match status" value="1"/>
</dbReference>
<organism evidence="9 10">
    <name type="scientific">Candidatus Fimadaptatus faecigallinarum</name>
    <dbReference type="NCBI Taxonomy" id="2840814"/>
    <lineage>
        <taxon>Bacteria</taxon>
        <taxon>Bacillati</taxon>
        <taxon>Bacillota</taxon>
        <taxon>Clostridia</taxon>
        <taxon>Eubacteriales</taxon>
        <taxon>Candidatus Fimadaptatus</taxon>
    </lineage>
</organism>
<dbReference type="GO" id="GO:0003700">
    <property type="term" value="F:DNA-binding transcription factor activity"/>
    <property type="evidence" value="ECO:0007669"/>
    <property type="project" value="InterPro"/>
</dbReference>
<evidence type="ECO:0000256" key="4">
    <source>
        <dbReference type="ARBA" id="ARBA00023015"/>
    </source>
</evidence>
<accession>A0A9D1LTH4</accession>
<evidence type="ECO:0000256" key="3">
    <source>
        <dbReference type="ARBA" id="ARBA00022833"/>
    </source>
</evidence>
<feature type="binding site" evidence="7">
    <location>
        <position position="130"/>
    </location>
    <ligand>
        <name>Zn(2+)</name>
        <dbReference type="ChEBI" id="CHEBI:29105"/>
    </ligand>
</feature>
<evidence type="ECO:0000256" key="2">
    <source>
        <dbReference type="ARBA" id="ARBA00022491"/>
    </source>
</evidence>
<keyword evidence="6" id="KW-0804">Transcription</keyword>
<dbReference type="InterPro" id="IPR036390">
    <property type="entry name" value="WH_DNA-bd_sf"/>
</dbReference>
<reference evidence="9" key="2">
    <citation type="journal article" date="2021" name="PeerJ">
        <title>Extensive microbial diversity within the chicken gut microbiome revealed by metagenomics and culture.</title>
        <authorList>
            <person name="Gilroy R."/>
            <person name="Ravi A."/>
            <person name="Getino M."/>
            <person name="Pursley I."/>
            <person name="Horton D.L."/>
            <person name="Alikhan N.F."/>
            <person name="Baker D."/>
            <person name="Gharbi K."/>
            <person name="Hall N."/>
            <person name="Watson M."/>
            <person name="Adriaenssens E.M."/>
            <person name="Foster-Nyarko E."/>
            <person name="Jarju S."/>
            <person name="Secka A."/>
            <person name="Antonio M."/>
            <person name="Oren A."/>
            <person name="Chaudhuri R.R."/>
            <person name="La Ragione R."/>
            <person name="Hildebrand F."/>
            <person name="Pallen M.J."/>
        </authorList>
    </citation>
    <scope>NUCLEOTIDE SEQUENCE</scope>
    <source>
        <strain evidence="9">ChiSxjej2B14-8506</strain>
    </source>
</reference>
<evidence type="ECO:0000256" key="1">
    <source>
        <dbReference type="ARBA" id="ARBA00007957"/>
    </source>
</evidence>